<dbReference type="EMBL" id="NMUH01012203">
    <property type="protein sequence ID" value="MQM22133.1"/>
    <property type="molecule type" value="Genomic_DNA"/>
</dbReference>
<reference evidence="2" key="1">
    <citation type="submission" date="2017-07" db="EMBL/GenBank/DDBJ databases">
        <title>Taro Niue Genome Assembly and Annotation.</title>
        <authorList>
            <person name="Atibalentja N."/>
            <person name="Keating K."/>
            <person name="Fields C.J."/>
        </authorList>
    </citation>
    <scope>NUCLEOTIDE SEQUENCE</scope>
    <source>
        <strain evidence="2">Niue_2</strain>
        <tissue evidence="2">Leaf</tissue>
    </source>
</reference>
<protein>
    <submittedName>
        <fullName evidence="2">Uncharacterized protein</fullName>
    </submittedName>
</protein>
<evidence type="ECO:0000313" key="2">
    <source>
        <dbReference type="EMBL" id="MQM22133.1"/>
    </source>
</evidence>
<evidence type="ECO:0000313" key="3">
    <source>
        <dbReference type="Proteomes" id="UP000652761"/>
    </source>
</evidence>
<gene>
    <name evidence="2" type="ORF">Taro_055180</name>
</gene>
<accession>A0A843XSJ7</accession>
<dbReference type="OrthoDB" id="1429956at2759"/>
<name>A0A843XSJ7_COLES</name>
<feature type="region of interest" description="Disordered" evidence="1">
    <location>
        <begin position="1"/>
        <end position="22"/>
    </location>
</feature>
<comment type="caution">
    <text evidence="2">The sequence shown here is derived from an EMBL/GenBank/DDBJ whole genome shotgun (WGS) entry which is preliminary data.</text>
</comment>
<dbReference type="AlphaFoldDB" id="A0A843XSJ7"/>
<proteinExistence type="predicted"/>
<organism evidence="2 3">
    <name type="scientific">Colocasia esculenta</name>
    <name type="common">Wild taro</name>
    <name type="synonym">Arum esculentum</name>
    <dbReference type="NCBI Taxonomy" id="4460"/>
    <lineage>
        <taxon>Eukaryota</taxon>
        <taxon>Viridiplantae</taxon>
        <taxon>Streptophyta</taxon>
        <taxon>Embryophyta</taxon>
        <taxon>Tracheophyta</taxon>
        <taxon>Spermatophyta</taxon>
        <taxon>Magnoliopsida</taxon>
        <taxon>Liliopsida</taxon>
        <taxon>Araceae</taxon>
        <taxon>Aroideae</taxon>
        <taxon>Colocasieae</taxon>
        <taxon>Colocasia</taxon>
    </lineage>
</organism>
<sequence length="171" mass="18577">MADRYAESTPQPDLDPKAWVDAAGGPRKGQVYGFGDSLDTTPVFFSYVSSVAPLVYASSSAAMPGSGGDNIRTLIWEGLSQQLPTLAPWSGSWWLPSKEQAPHSKPLRWYFKSLLFLFLFPPGGPCPGAEEEVTTTFVPIEHANRCPQGAPVRGLDAHVNNIQGREEGEDE</sequence>
<dbReference type="Proteomes" id="UP000652761">
    <property type="component" value="Unassembled WGS sequence"/>
</dbReference>
<evidence type="ECO:0000256" key="1">
    <source>
        <dbReference type="SAM" id="MobiDB-lite"/>
    </source>
</evidence>
<keyword evidence="3" id="KW-1185">Reference proteome</keyword>